<dbReference type="PROSITE" id="PS50893">
    <property type="entry name" value="ABC_TRANSPORTER_2"/>
    <property type="match status" value="1"/>
</dbReference>
<dbReference type="PROSITE" id="PS00211">
    <property type="entry name" value="ABC_TRANSPORTER_1"/>
    <property type="match status" value="1"/>
</dbReference>
<dbReference type="PANTHER" id="PTHR43875">
    <property type="entry name" value="MALTODEXTRIN IMPORT ATP-BINDING PROTEIN MSMX"/>
    <property type="match status" value="1"/>
</dbReference>
<dbReference type="SUPFAM" id="SSF52540">
    <property type="entry name" value="P-loop containing nucleoside triphosphate hydrolases"/>
    <property type="match status" value="1"/>
</dbReference>
<dbReference type="CDD" id="cd03301">
    <property type="entry name" value="ABC_MalK_N"/>
    <property type="match status" value="1"/>
</dbReference>
<name>A0A839Z2U5_9HYPH</name>
<evidence type="ECO:0000256" key="1">
    <source>
        <dbReference type="ARBA" id="ARBA00004417"/>
    </source>
</evidence>
<accession>A0A839Z2U5</accession>
<reference evidence="7 8" key="1">
    <citation type="submission" date="2020-08" db="EMBL/GenBank/DDBJ databases">
        <title>Genomic Encyclopedia of Type Strains, Phase IV (KMG-IV): sequencing the most valuable type-strain genomes for metagenomic binning, comparative biology and taxonomic classification.</title>
        <authorList>
            <person name="Goeker M."/>
        </authorList>
    </citation>
    <scope>NUCLEOTIDE SEQUENCE [LARGE SCALE GENOMIC DNA]</scope>
    <source>
        <strain evidence="7 8">DSM 5895</strain>
    </source>
</reference>
<sequence length="369" mass="39809">MSPSPSSTPLAIELRGVAKTFGSVPVCRDVDLAIAAGEFVTLLGPSGCGKTTTLNMVAGLEDCTSGDILLAGRRVNELSPVERDVAMVFQNYALYPHMTVAQNIGFTLRMRGTPRAEIDRRVKDVTTALELSHVVDRLPAQLSGGQQQRVAIGRAIVREPRIFLFDEPFSNLDAALRVKMRAEVKQLHRRLGVTSLFVTHDQEEAMSISDRIAVMNRGRVEQFGTPEEIYARPATRYVASFIGNPQIELLSGIVEAHEGGPVVRIGSELVRLASSLNTPAGRSVDIGVRPEHVRLGSGTLAGRVRLVQPVGPSSHVVIEWDGGSLIAAQPGFCRLQPGEPIRAEISAADVMVFDHASGVRLSQGMPRAN</sequence>
<dbReference type="InterPro" id="IPR015855">
    <property type="entry name" value="ABC_transpr_MalK-like"/>
</dbReference>
<evidence type="ECO:0000256" key="5">
    <source>
        <dbReference type="ARBA" id="ARBA00022840"/>
    </source>
</evidence>
<dbReference type="Gene3D" id="2.40.50.140">
    <property type="entry name" value="Nucleic acid-binding proteins"/>
    <property type="match status" value="1"/>
</dbReference>
<evidence type="ECO:0000256" key="4">
    <source>
        <dbReference type="ARBA" id="ARBA00022741"/>
    </source>
</evidence>
<dbReference type="Pfam" id="PF00005">
    <property type="entry name" value="ABC_tran"/>
    <property type="match status" value="1"/>
</dbReference>
<dbReference type="SUPFAM" id="SSF50331">
    <property type="entry name" value="MOP-like"/>
    <property type="match status" value="1"/>
</dbReference>
<comment type="similarity">
    <text evidence="2">Belongs to the ABC transporter superfamily.</text>
</comment>
<evidence type="ECO:0000313" key="8">
    <source>
        <dbReference type="Proteomes" id="UP000533469"/>
    </source>
</evidence>
<gene>
    <name evidence="7" type="ORF">FHS55_000568</name>
</gene>
<evidence type="ECO:0000256" key="2">
    <source>
        <dbReference type="ARBA" id="ARBA00005417"/>
    </source>
</evidence>
<dbReference type="GO" id="GO:0005524">
    <property type="term" value="F:ATP binding"/>
    <property type="evidence" value="ECO:0007669"/>
    <property type="project" value="UniProtKB-KW"/>
</dbReference>
<keyword evidence="4" id="KW-0547">Nucleotide-binding</keyword>
<dbReference type="InterPro" id="IPR012340">
    <property type="entry name" value="NA-bd_OB-fold"/>
</dbReference>
<evidence type="ECO:0000313" key="7">
    <source>
        <dbReference type="EMBL" id="MBB3769982.1"/>
    </source>
</evidence>
<dbReference type="InterPro" id="IPR008995">
    <property type="entry name" value="Mo/tungstate-bd_C_term_dom"/>
</dbReference>
<dbReference type="GO" id="GO:0008643">
    <property type="term" value="P:carbohydrate transport"/>
    <property type="evidence" value="ECO:0007669"/>
    <property type="project" value="InterPro"/>
</dbReference>
<evidence type="ECO:0000256" key="3">
    <source>
        <dbReference type="ARBA" id="ARBA00022448"/>
    </source>
</evidence>
<dbReference type="Gene3D" id="3.40.50.300">
    <property type="entry name" value="P-loop containing nucleotide triphosphate hydrolases"/>
    <property type="match status" value="1"/>
</dbReference>
<dbReference type="InterPro" id="IPR003593">
    <property type="entry name" value="AAA+_ATPase"/>
</dbReference>
<comment type="subcellular location">
    <subcellularLocation>
        <location evidence="1">Cell inner membrane</location>
        <topology evidence="1">Peripheral membrane protein</topology>
    </subcellularLocation>
</comment>
<dbReference type="InterPro" id="IPR017871">
    <property type="entry name" value="ABC_transporter-like_CS"/>
</dbReference>
<dbReference type="GO" id="GO:0140359">
    <property type="term" value="F:ABC-type transporter activity"/>
    <property type="evidence" value="ECO:0007669"/>
    <property type="project" value="InterPro"/>
</dbReference>
<keyword evidence="3" id="KW-0813">Transport</keyword>
<dbReference type="GO" id="GO:0055052">
    <property type="term" value="C:ATP-binding cassette (ABC) transporter complex, substrate-binding subunit-containing"/>
    <property type="evidence" value="ECO:0007669"/>
    <property type="project" value="TreeGrafter"/>
</dbReference>
<keyword evidence="8" id="KW-1185">Reference proteome</keyword>
<dbReference type="FunFam" id="3.40.50.300:FF:000042">
    <property type="entry name" value="Maltose/maltodextrin ABC transporter, ATP-binding protein"/>
    <property type="match status" value="1"/>
</dbReference>
<dbReference type="AlphaFoldDB" id="A0A839Z2U5"/>
<dbReference type="InterPro" id="IPR027417">
    <property type="entry name" value="P-loop_NTPase"/>
</dbReference>
<comment type="caution">
    <text evidence="7">The sequence shown here is derived from an EMBL/GenBank/DDBJ whole genome shotgun (WGS) entry which is preliminary data.</text>
</comment>
<dbReference type="EMBL" id="JACICD010000001">
    <property type="protein sequence ID" value="MBB3769982.1"/>
    <property type="molecule type" value="Genomic_DNA"/>
</dbReference>
<dbReference type="NCBIfam" id="NF008653">
    <property type="entry name" value="PRK11650.1"/>
    <property type="match status" value="1"/>
</dbReference>
<dbReference type="Pfam" id="PF08402">
    <property type="entry name" value="TOBE_2"/>
    <property type="match status" value="1"/>
</dbReference>
<organism evidence="7 8">
    <name type="scientific">Ancylobacter tetraedralis</name>
    <dbReference type="NCBI Taxonomy" id="217068"/>
    <lineage>
        <taxon>Bacteria</taxon>
        <taxon>Pseudomonadati</taxon>
        <taxon>Pseudomonadota</taxon>
        <taxon>Alphaproteobacteria</taxon>
        <taxon>Hyphomicrobiales</taxon>
        <taxon>Xanthobacteraceae</taxon>
        <taxon>Ancylobacter</taxon>
    </lineage>
</organism>
<dbReference type="Gene3D" id="2.40.50.100">
    <property type="match status" value="1"/>
</dbReference>
<dbReference type="Proteomes" id="UP000533469">
    <property type="component" value="Unassembled WGS sequence"/>
</dbReference>
<dbReference type="InterPro" id="IPR047641">
    <property type="entry name" value="ABC_transpr_MalK/UgpC-like"/>
</dbReference>
<dbReference type="PANTHER" id="PTHR43875:SF1">
    <property type="entry name" value="OSMOPROTECTIVE COMPOUNDS UPTAKE ATP-BINDING PROTEIN GGTA"/>
    <property type="match status" value="1"/>
</dbReference>
<evidence type="ECO:0000259" key="6">
    <source>
        <dbReference type="PROSITE" id="PS50893"/>
    </source>
</evidence>
<dbReference type="GO" id="GO:0016887">
    <property type="term" value="F:ATP hydrolysis activity"/>
    <property type="evidence" value="ECO:0007669"/>
    <property type="project" value="InterPro"/>
</dbReference>
<dbReference type="SMART" id="SM00382">
    <property type="entry name" value="AAA"/>
    <property type="match status" value="1"/>
</dbReference>
<proteinExistence type="inferred from homology"/>
<dbReference type="InterPro" id="IPR003439">
    <property type="entry name" value="ABC_transporter-like_ATP-bd"/>
</dbReference>
<protein>
    <submittedName>
        <fullName evidence="7">ABC-type sugar transport system ATPase subunit</fullName>
    </submittedName>
</protein>
<dbReference type="InterPro" id="IPR013611">
    <property type="entry name" value="Transp-assoc_OB_typ2"/>
</dbReference>
<dbReference type="RefSeq" id="WP_183188149.1">
    <property type="nucleotide sequence ID" value="NZ_JACICD010000001.1"/>
</dbReference>
<keyword evidence="7" id="KW-0762">Sugar transport</keyword>
<keyword evidence="5" id="KW-0067">ATP-binding</keyword>
<feature type="domain" description="ABC transporter" evidence="6">
    <location>
        <begin position="12"/>
        <end position="242"/>
    </location>
</feature>